<keyword evidence="2" id="KW-1185">Reference proteome</keyword>
<dbReference type="Proteomes" id="UP001494902">
    <property type="component" value="Unassembled WGS sequence"/>
</dbReference>
<gene>
    <name evidence="1" type="ORF">WIS52_19255</name>
</gene>
<protein>
    <submittedName>
        <fullName evidence="1">Uncharacterized protein</fullName>
    </submittedName>
</protein>
<proteinExistence type="predicted"/>
<evidence type="ECO:0000313" key="2">
    <source>
        <dbReference type="Proteomes" id="UP001494902"/>
    </source>
</evidence>
<evidence type="ECO:0000313" key="1">
    <source>
        <dbReference type="EMBL" id="MEQ3552616.1"/>
    </source>
</evidence>
<comment type="caution">
    <text evidence="1">The sequence shown here is derived from an EMBL/GenBank/DDBJ whole genome shotgun (WGS) entry which is preliminary data.</text>
</comment>
<dbReference type="RefSeq" id="WP_349299691.1">
    <property type="nucleotide sequence ID" value="NZ_JBEDNQ010000008.1"/>
</dbReference>
<reference evidence="1 2" key="1">
    <citation type="submission" date="2024-03" db="EMBL/GenBank/DDBJ databases">
        <title>Draft genome sequence of Pseudonocardia nematodicida JCM 31783.</title>
        <authorList>
            <person name="Butdee W."/>
            <person name="Duangmal K."/>
        </authorList>
    </citation>
    <scope>NUCLEOTIDE SEQUENCE [LARGE SCALE GENOMIC DNA]</scope>
    <source>
        <strain evidence="1 2">JCM 31783</strain>
    </source>
</reference>
<dbReference type="EMBL" id="JBEDNQ010000008">
    <property type="protein sequence ID" value="MEQ3552616.1"/>
    <property type="molecule type" value="Genomic_DNA"/>
</dbReference>
<name>A0ABV1KDS0_9PSEU</name>
<accession>A0ABV1KDS0</accession>
<sequence length="53" mass="5647">MAGRRRHPPGARAESWAALYAAAGQDPPTEPDWRALGTPAQTGTPVPCWCYGP</sequence>
<organism evidence="1 2">
    <name type="scientific">Pseudonocardia nematodicida</name>
    <dbReference type="NCBI Taxonomy" id="1206997"/>
    <lineage>
        <taxon>Bacteria</taxon>
        <taxon>Bacillati</taxon>
        <taxon>Actinomycetota</taxon>
        <taxon>Actinomycetes</taxon>
        <taxon>Pseudonocardiales</taxon>
        <taxon>Pseudonocardiaceae</taxon>
        <taxon>Pseudonocardia</taxon>
    </lineage>
</organism>